<dbReference type="AlphaFoldDB" id="A0A7S3KVW7"/>
<reference evidence="3" key="1">
    <citation type="submission" date="2021-01" db="EMBL/GenBank/DDBJ databases">
        <authorList>
            <person name="Corre E."/>
            <person name="Pelletier E."/>
            <person name="Niang G."/>
            <person name="Scheremetjew M."/>
            <person name="Finn R."/>
            <person name="Kale V."/>
            <person name="Holt S."/>
            <person name="Cochrane G."/>
            <person name="Meng A."/>
            <person name="Brown T."/>
            <person name="Cohen L."/>
        </authorList>
    </citation>
    <scope>NUCLEOTIDE SEQUENCE</scope>
    <source>
        <strain evidence="3">CCMP127</strain>
    </source>
</reference>
<keyword evidence="1" id="KW-0812">Transmembrane</keyword>
<dbReference type="SUPFAM" id="SSF52087">
    <property type="entry name" value="CRAL/TRIO domain"/>
    <property type="match status" value="1"/>
</dbReference>
<feature type="domain" description="CRAL-TRIO" evidence="2">
    <location>
        <begin position="187"/>
        <end position="356"/>
    </location>
</feature>
<protein>
    <recommendedName>
        <fullName evidence="2">CRAL-TRIO domain-containing protein</fullName>
    </recommendedName>
</protein>
<dbReference type="Gene3D" id="3.40.525.10">
    <property type="entry name" value="CRAL-TRIO lipid binding domain"/>
    <property type="match status" value="1"/>
</dbReference>
<dbReference type="Pfam" id="PF00650">
    <property type="entry name" value="CRAL_TRIO"/>
    <property type="match status" value="1"/>
</dbReference>
<accession>A0A7S3KVW7</accession>
<keyword evidence="1" id="KW-0472">Membrane</keyword>
<keyword evidence="1" id="KW-1133">Transmembrane helix</keyword>
<organism evidence="3">
    <name type="scientific">Amphora coffeiformis</name>
    <dbReference type="NCBI Taxonomy" id="265554"/>
    <lineage>
        <taxon>Eukaryota</taxon>
        <taxon>Sar</taxon>
        <taxon>Stramenopiles</taxon>
        <taxon>Ochrophyta</taxon>
        <taxon>Bacillariophyta</taxon>
        <taxon>Bacillariophyceae</taxon>
        <taxon>Bacillariophycidae</taxon>
        <taxon>Thalassiophysales</taxon>
        <taxon>Catenulaceae</taxon>
        <taxon>Amphora</taxon>
    </lineage>
</organism>
<dbReference type="PANTHER" id="PTHR46277:SF3">
    <property type="entry name" value="BINDING PROTEIN, PUTATIVE-RELATED"/>
    <property type="match status" value="1"/>
</dbReference>
<dbReference type="EMBL" id="HBIM01000528">
    <property type="protein sequence ID" value="CAE0402167.1"/>
    <property type="molecule type" value="Transcribed_RNA"/>
</dbReference>
<dbReference type="PROSITE" id="PS50191">
    <property type="entry name" value="CRAL_TRIO"/>
    <property type="match status" value="1"/>
</dbReference>
<dbReference type="InterPro" id="IPR001251">
    <property type="entry name" value="CRAL-TRIO_dom"/>
</dbReference>
<gene>
    <name evidence="3" type="ORF">ACOF00016_LOCUS462</name>
</gene>
<sequence>MSFPLIDLAVDLVWLRGLNMTHFVIVAVFYLLWRLPGQHKTGEDVVVWYDAVQSLDTTSTTVDDESSSLPQQSLSTEDEAYLVAQVPESTAAERWRFWTAKNRNRLAAARALRVYTDWRLEHAQVLSATKDNTPTTSNKTSTDALTDDERAWQEASLIALAVHQEKRTTPLPKIAHLHVVPLSQPQEYETQQQTDSNNDYRRDLQGRRLLHFLPGRMDDRLASTVTYATAVALYVDQCLERESMECVTVVIDARGGHGWRNLNAAQLLPFIQMLSRLMLTMFPQRLGRALVFPIPPRFFWVWRMARNCIDTATREKIHPLAGPSTIDSPPPFEQMAEYIGMENAQYLESFRKAGFL</sequence>
<dbReference type="PANTHER" id="PTHR46277">
    <property type="entry name" value="OS03G0850700 PROTEIN"/>
    <property type="match status" value="1"/>
</dbReference>
<evidence type="ECO:0000259" key="2">
    <source>
        <dbReference type="PROSITE" id="PS50191"/>
    </source>
</evidence>
<proteinExistence type="predicted"/>
<dbReference type="CDD" id="cd00170">
    <property type="entry name" value="SEC14"/>
    <property type="match status" value="1"/>
</dbReference>
<name>A0A7S3KVW7_9STRA</name>
<feature type="transmembrane region" description="Helical" evidence="1">
    <location>
        <begin position="12"/>
        <end position="33"/>
    </location>
</feature>
<evidence type="ECO:0000313" key="3">
    <source>
        <dbReference type="EMBL" id="CAE0402167.1"/>
    </source>
</evidence>
<evidence type="ECO:0000256" key="1">
    <source>
        <dbReference type="SAM" id="Phobius"/>
    </source>
</evidence>
<dbReference type="InterPro" id="IPR036865">
    <property type="entry name" value="CRAL-TRIO_dom_sf"/>
</dbReference>